<dbReference type="EMBL" id="JABFTP020000062">
    <property type="protein sequence ID" value="KAL3272563.1"/>
    <property type="molecule type" value="Genomic_DNA"/>
</dbReference>
<reference evidence="1 2" key="1">
    <citation type="journal article" date="2021" name="BMC Biol.">
        <title>Horizontally acquired antibacterial genes associated with adaptive radiation of ladybird beetles.</title>
        <authorList>
            <person name="Li H.S."/>
            <person name="Tang X.F."/>
            <person name="Huang Y.H."/>
            <person name="Xu Z.Y."/>
            <person name="Chen M.L."/>
            <person name="Du X.Y."/>
            <person name="Qiu B.Y."/>
            <person name="Chen P.T."/>
            <person name="Zhang W."/>
            <person name="Slipinski A."/>
            <person name="Escalona H.E."/>
            <person name="Waterhouse R.M."/>
            <person name="Zwick A."/>
            <person name="Pang H."/>
        </authorList>
    </citation>
    <scope>NUCLEOTIDE SEQUENCE [LARGE SCALE GENOMIC DNA]</scope>
    <source>
        <strain evidence="1">SYSU2018</strain>
    </source>
</reference>
<gene>
    <name evidence="1" type="ORF">HHI36_014033</name>
</gene>
<name>A0ABD2N1K4_9CUCU</name>
<sequence>MKDTLGIYDFNEKNKTVKLKYGLIPPKDLAADIQDQLTNSLRKILGEIAHDASLKGTINIEKDEEEVKNIDMDLVILVGKEEIPESDTVRLDFDTFDDDAKKNLSHTIRNIYKDYLKSGSKMKEIIIIPPQNSTEEFARAIKAYVKNKLKKIVKYPSYASLHMGEKWNSDNTIKEISLDIEILNVVEVTTRTPITPKSYKSKDEDLSTIAMSSINIDSPEKIKEDIIDTVKKYFSKEMYGKKSNKLLTFSFTTAKHKIYPPEMKKISEGLYEDLNDLEPHAIIYPATYHFDGNNDVSIRIKVKIPSIENSTIYNMKKRFPEIKNHMIEVGLDLRGLTAAIDEILDYKLFTARRVPIGSPVQLILPFLFKNGWETNESDNLRPLIVEDLKKHSKLRYVTYKNTKHGKDGKLLLITVTMPYSHSRAQHGLFTPEEEHPEPKSGFFHGWFG</sequence>
<comment type="caution">
    <text evidence="1">The sequence shown here is derived from an EMBL/GenBank/DDBJ whole genome shotgun (WGS) entry which is preliminary data.</text>
</comment>
<dbReference type="AlphaFoldDB" id="A0ABD2N1K4"/>
<evidence type="ECO:0000313" key="2">
    <source>
        <dbReference type="Proteomes" id="UP001516400"/>
    </source>
</evidence>
<protein>
    <submittedName>
        <fullName evidence="1">Uncharacterized protein</fullName>
    </submittedName>
</protein>
<keyword evidence="2" id="KW-1185">Reference proteome</keyword>
<organism evidence="1 2">
    <name type="scientific">Cryptolaemus montrouzieri</name>
    <dbReference type="NCBI Taxonomy" id="559131"/>
    <lineage>
        <taxon>Eukaryota</taxon>
        <taxon>Metazoa</taxon>
        <taxon>Ecdysozoa</taxon>
        <taxon>Arthropoda</taxon>
        <taxon>Hexapoda</taxon>
        <taxon>Insecta</taxon>
        <taxon>Pterygota</taxon>
        <taxon>Neoptera</taxon>
        <taxon>Endopterygota</taxon>
        <taxon>Coleoptera</taxon>
        <taxon>Polyphaga</taxon>
        <taxon>Cucujiformia</taxon>
        <taxon>Coccinelloidea</taxon>
        <taxon>Coccinellidae</taxon>
        <taxon>Scymninae</taxon>
        <taxon>Scymnini</taxon>
        <taxon>Cryptolaemus</taxon>
    </lineage>
</organism>
<evidence type="ECO:0000313" key="1">
    <source>
        <dbReference type="EMBL" id="KAL3272563.1"/>
    </source>
</evidence>
<proteinExistence type="predicted"/>
<dbReference type="Proteomes" id="UP001516400">
    <property type="component" value="Unassembled WGS sequence"/>
</dbReference>
<accession>A0ABD2N1K4</accession>